<protein>
    <submittedName>
        <fullName evidence="1">Uncharacterized protein</fullName>
    </submittedName>
</protein>
<proteinExistence type="predicted"/>
<name>W9CNW3_SCLBF</name>
<dbReference type="Proteomes" id="UP000019487">
    <property type="component" value="Unassembled WGS sequence"/>
</dbReference>
<dbReference type="HOGENOM" id="CLU_1103327_0_0_1"/>
<dbReference type="AlphaFoldDB" id="W9CNW3"/>
<dbReference type="OrthoDB" id="3563857at2759"/>
<sequence length="252" mass="29058">MAGPRILVQFPNQDNQLDLMHFNFLGMPELELDGIMRTITNSFEQINRKYRETKRYHQIMKRFQISRRIEKDCQEFFRIRYSETVLEDADIQDFIKKLPSGSFLQIALRLTLNDLRGIRRYHLNDIAQYLLPFKVISNKHHTKILRDLPEYKHFLSETSTSLPDLSNYLEESNIAQIPTRSLSTSVDVLLPPSLSNSSIIVAPALPSMVLPYLTPSKRQRLEGSSITPISQQHNGTKESVLTISSIVKPTTT</sequence>
<reference evidence="1 2" key="1">
    <citation type="journal article" date="2014" name="Genome Announc.">
        <title>Draft genome sequence of Sclerotinia borealis, a psychrophilic plant pathogenic fungus.</title>
        <authorList>
            <person name="Mardanov A.V."/>
            <person name="Beletsky A.V."/>
            <person name="Kadnikov V.V."/>
            <person name="Ignatov A.N."/>
            <person name="Ravin N.V."/>
        </authorList>
    </citation>
    <scope>NUCLEOTIDE SEQUENCE [LARGE SCALE GENOMIC DNA]</scope>
    <source>
        <strain evidence="2">F-4157</strain>
    </source>
</reference>
<accession>W9CNW3</accession>
<gene>
    <name evidence="1" type="ORF">SBOR_3416</name>
</gene>
<evidence type="ECO:0000313" key="1">
    <source>
        <dbReference type="EMBL" id="ESZ96195.1"/>
    </source>
</evidence>
<keyword evidence="2" id="KW-1185">Reference proteome</keyword>
<organism evidence="1 2">
    <name type="scientific">Sclerotinia borealis (strain F-4128)</name>
    <dbReference type="NCBI Taxonomy" id="1432307"/>
    <lineage>
        <taxon>Eukaryota</taxon>
        <taxon>Fungi</taxon>
        <taxon>Dikarya</taxon>
        <taxon>Ascomycota</taxon>
        <taxon>Pezizomycotina</taxon>
        <taxon>Leotiomycetes</taxon>
        <taxon>Helotiales</taxon>
        <taxon>Sclerotiniaceae</taxon>
        <taxon>Sclerotinia</taxon>
    </lineage>
</organism>
<evidence type="ECO:0000313" key="2">
    <source>
        <dbReference type="Proteomes" id="UP000019487"/>
    </source>
</evidence>
<comment type="caution">
    <text evidence="1">The sequence shown here is derived from an EMBL/GenBank/DDBJ whole genome shotgun (WGS) entry which is preliminary data.</text>
</comment>
<dbReference type="EMBL" id="AYSA01000148">
    <property type="protein sequence ID" value="ESZ96195.1"/>
    <property type="molecule type" value="Genomic_DNA"/>
</dbReference>